<accession>A0A8S2TST5</accession>
<organism evidence="1 2">
    <name type="scientific">Didymodactylos carnosus</name>
    <dbReference type="NCBI Taxonomy" id="1234261"/>
    <lineage>
        <taxon>Eukaryota</taxon>
        <taxon>Metazoa</taxon>
        <taxon>Spiralia</taxon>
        <taxon>Gnathifera</taxon>
        <taxon>Rotifera</taxon>
        <taxon>Eurotatoria</taxon>
        <taxon>Bdelloidea</taxon>
        <taxon>Philodinida</taxon>
        <taxon>Philodinidae</taxon>
        <taxon>Didymodactylos</taxon>
    </lineage>
</organism>
<evidence type="ECO:0000313" key="1">
    <source>
        <dbReference type="EMBL" id="CAF4302603.1"/>
    </source>
</evidence>
<dbReference type="InterPro" id="IPR027417">
    <property type="entry name" value="P-loop_NTPase"/>
</dbReference>
<reference evidence="1" key="1">
    <citation type="submission" date="2021-02" db="EMBL/GenBank/DDBJ databases">
        <authorList>
            <person name="Nowell W R."/>
        </authorList>
    </citation>
    <scope>NUCLEOTIDE SEQUENCE</scope>
</reference>
<dbReference type="AlphaFoldDB" id="A0A8S2TST5"/>
<gene>
    <name evidence="1" type="ORF">TMI583_LOCUS38637</name>
</gene>
<name>A0A8S2TST5_9BILA</name>
<proteinExistence type="predicted"/>
<dbReference type="Gene3D" id="3.40.50.300">
    <property type="entry name" value="P-loop containing nucleotide triphosphate hydrolases"/>
    <property type="match status" value="1"/>
</dbReference>
<comment type="caution">
    <text evidence="1">The sequence shown here is derived from an EMBL/GenBank/DDBJ whole genome shotgun (WGS) entry which is preliminary data.</text>
</comment>
<dbReference type="Proteomes" id="UP000682733">
    <property type="component" value="Unassembled WGS sequence"/>
</dbReference>
<evidence type="ECO:0000313" key="2">
    <source>
        <dbReference type="Proteomes" id="UP000682733"/>
    </source>
</evidence>
<dbReference type="EMBL" id="CAJOBA010057721">
    <property type="protein sequence ID" value="CAF4302603.1"/>
    <property type="molecule type" value="Genomic_DNA"/>
</dbReference>
<protein>
    <submittedName>
        <fullName evidence="1">Uncharacterized protein</fullName>
    </submittedName>
</protein>
<sequence>MECGLLRGVAGVAECAFPPLRVVVVVDHCDVLNRTSFLQKFLHWSMTKDIEHMTHPIIFRYSEQDNIFINSQFRLLLNFRRVPVTNQMWNDIVKNRFIDLRLSCKQIEDIVWLNIVETKSHNFLHHIRNNQRLKLLAQNDLTLRRTKLVSYLRLDDESTVNGLIESEELLLILKKFDHERQLLVNTYDEHQSQEDLLLQRGQCYRSTAKSLTIMYDIMREDNNVCFHVEANIFDWFIHIVISGLSKRMENNDPSNKVQAREIYLRCFEKLYNYLSSMMTENDLILFLTIFTLKEMLIIKDDNNNHQIITEHDLKILKTLLLKQNPHNRKIIPHFLYDTSKPSYLTDYTWQCAQYLQENHSSIFENLCLELVENKTDWLEYLNDQKIDLLNKCPFKKQNLSIIHRIILWLTLYSTTFVDPVNEIVLLSKKLKIKQNIVLISAMDLLNKKYTDETSNINSLLLKSIQKQNWLIIKDLHLSEDFSTLFFQNLYNMFLLSCSHLKLHENEINDLELDQFDQLLFKTHMKFKLWLICDQQYQDKIPSI</sequence>